<evidence type="ECO:0000313" key="3">
    <source>
        <dbReference type="Proteomes" id="UP000240800"/>
    </source>
</evidence>
<dbReference type="EMBL" id="PZZW01000001">
    <property type="protein sequence ID" value="PTM81199.1"/>
    <property type="molecule type" value="Genomic_DNA"/>
</dbReference>
<keyword evidence="1" id="KW-0732">Signal</keyword>
<dbReference type="Proteomes" id="UP000240800">
    <property type="component" value="Unassembled WGS sequence"/>
</dbReference>
<feature type="signal peptide" evidence="1">
    <location>
        <begin position="1"/>
        <end position="38"/>
    </location>
</feature>
<organism evidence="2 3">
    <name type="scientific">Cereibacter johrii</name>
    <dbReference type="NCBI Taxonomy" id="445629"/>
    <lineage>
        <taxon>Bacteria</taxon>
        <taxon>Pseudomonadati</taxon>
        <taxon>Pseudomonadota</taxon>
        <taxon>Alphaproteobacteria</taxon>
        <taxon>Rhodobacterales</taxon>
        <taxon>Paracoccaceae</taxon>
        <taxon>Cereibacter</taxon>
    </lineage>
</organism>
<accession>A0ABX5JGL0</accession>
<evidence type="ECO:0000256" key="1">
    <source>
        <dbReference type="SAM" id="SignalP"/>
    </source>
</evidence>
<name>A0ABX5JGL0_9RHOB</name>
<comment type="caution">
    <text evidence="2">The sequence shown here is derived from an EMBL/GenBank/DDBJ whole genome shotgun (WGS) entry which is preliminary data.</text>
</comment>
<gene>
    <name evidence="2" type="ORF">C8J29_101133</name>
</gene>
<evidence type="ECO:0000313" key="2">
    <source>
        <dbReference type="EMBL" id="PTM81199.1"/>
    </source>
</evidence>
<keyword evidence="3" id="KW-1185">Reference proteome</keyword>
<feature type="chain" id="PRO_5047112500" evidence="1">
    <location>
        <begin position="39"/>
        <end position="187"/>
    </location>
</feature>
<proteinExistence type="predicted"/>
<protein>
    <submittedName>
        <fullName evidence="2">Uncharacterized protein</fullName>
    </submittedName>
</protein>
<reference evidence="2 3" key="1">
    <citation type="submission" date="2018-04" db="EMBL/GenBank/DDBJ databases">
        <title>Genomic Encyclopedia of Type Strains, Phase III (KMG-III): the genomes of soil and plant-associated and newly described type strains.</title>
        <authorList>
            <person name="Whitman W."/>
        </authorList>
    </citation>
    <scope>NUCLEOTIDE SEQUENCE [LARGE SCALE GENOMIC DNA]</scope>
    <source>
        <strain evidence="2 3">JA192</strain>
    </source>
</reference>
<sequence length="187" mass="20364">MARARFCLRLVCRRREMFVIRIRLLLLPLFLSPALVLAQVDATPATDPARFIALDSVARTDAAAEDLARRIEARAIAEAEAGSGQPVAVEGMLVDFADGRRLLHVALCGGAWFGNLGCHSSLFTMPAGGAAFVRVLDLIGSGPIWFDSREGVGGWPDLILGGTRPSHPPYIRWRWTGQTFDKVWPPG</sequence>